<keyword evidence="3" id="KW-1185">Reference proteome</keyword>
<comment type="caution">
    <text evidence="2">The sequence shown here is derived from an EMBL/GenBank/DDBJ whole genome shotgun (WGS) entry which is preliminary data.</text>
</comment>
<proteinExistence type="predicted"/>
<accession>A0ABR6YL67</accession>
<feature type="signal peptide" evidence="1">
    <location>
        <begin position="1"/>
        <end position="19"/>
    </location>
</feature>
<sequence>MKKMILLTGSLLFAFPVFGQNLTGAVVTVTGSAELKIDNDQATVSFFVEEQDKDKAAAALRVNQKMKAGTETIRKEDPQALLSTKGYYSYPVYSEDAATPAGQPRKRVLTGWRTGQYLEVRTANLKQLPATAAAAQKIMALNGIQFGLSDAAIARAEKERIQAGYRNFSEKLGAITETIGKQTSDVVIDSLDFDGAANEIQRYAAAPVMLRASRAEATVSEPSFEPGITALTIRVTGKVHFR</sequence>
<protein>
    <submittedName>
        <fullName evidence="2">SIMPL domain-containing protein</fullName>
    </submittedName>
</protein>
<evidence type="ECO:0000313" key="3">
    <source>
        <dbReference type="Proteomes" id="UP000613113"/>
    </source>
</evidence>
<organism evidence="2 3">
    <name type="scientific">Undibacterium griseum</name>
    <dbReference type="NCBI Taxonomy" id="2762295"/>
    <lineage>
        <taxon>Bacteria</taxon>
        <taxon>Pseudomonadati</taxon>
        <taxon>Pseudomonadota</taxon>
        <taxon>Betaproteobacteria</taxon>
        <taxon>Burkholderiales</taxon>
        <taxon>Oxalobacteraceae</taxon>
        <taxon>Undibacterium</taxon>
    </lineage>
</organism>
<dbReference type="RefSeq" id="WP_186862254.1">
    <property type="nucleotide sequence ID" value="NZ_JACOGC010000002.1"/>
</dbReference>
<gene>
    <name evidence="2" type="ORF">H8K27_05840</name>
</gene>
<name>A0ABR6YL67_9BURK</name>
<dbReference type="Gene3D" id="3.30.110.170">
    <property type="entry name" value="Protein of unknown function (DUF541), domain 1"/>
    <property type="match status" value="1"/>
</dbReference>
<dbReference type="EMBL" id="JACOGC010000002">
    <property type="protein sequence ID" value="MBC3884645.1"/>
    <property type="molecule type" value="Genomic_DNA"/>
</dbReference>
<dbReference type="Gene3D" id="3.30.70.2970">
    <property type="entry name" value="Protein of unknown function (DUF541), domain 2"/>
    <property type="match status" value="1"/>
</dbReference>
<evidence type="ECO:0000256" key="1">
    <source>
        <dbReference type="SAM" id="SignalP"/>
    </source>
</evidence>
<dbReference type="InterPro" id="IPR052022">
    <property type="entry name" value="26kDa_periplasmic_antigen"/>
</dbReference>
<reference evidence="2 3" key="1">
    <citation type="submission" date="2020-08" db="EMBL/GenBank/DDBJ databases">
        <title>Novel species isolated from subtropical streams in China.</title>
        <authorList>
            <person name="Lu H."/>
        </authorList>
    </citation>
    <scope>NUCLEOTIDE SEQUENCE [LARGE SCALE GENOMIC DNA]</scope>
    <source>
        <strain evidence="2 3">FT31W</strain>
    </source>
</reference>
<dbReference type="Proteomes" id="UP000613113">
    <property type="component" value="Unassembled WGS sequence"/>
</dbReference>
<dbReference type="PANTHER" id="PTHR34387">
    <property type="entry name" value="SLR1258 PROTEIN"/>
    <property type="match status" value="1"/>
</dbReference>
<dbReference type="PANTHER" id="PTHR34387:SF2">
    <property type="entry name" value="SLR1258 PROTEIN"/>
    <property type="match status" value="1"/>
</dbReference>
<feature type="chain" id="PRO_5045834445" evidence="1">
    <location>
        <begin position="20"/>
        <end position="242"/>
    </location>
</feature>
<evidence type="ECO:0000313" key="2">
    <source>
        <dbReference type="EMBL" id="MBC3884645.1"/>
    </source>
</evidence>
<keyword evidence="1" id="KW-0732">Signal</keyword>
<dbReference type="Pfam" id="PF04402">
    <property type="entry name" value="SIMPL"/>
    <property type="match status" value="1"/>
</dbReference>
<dbReference type="InterPro" id="IPR007497">
    <property type="entry name" value="SIMPL/DUF541"/>
</dbReference>